<dbReference type="InterPro" id="IPR032466">
    <property type="entry name" value="Metal_Hydrolase"/>
</dbReference>
<evidence type="ECO:0000313" key="2">
    <source>
        <dbReference type="EMBL" id="GJM63722.1"/>
    </source>
</evidence>
<dbReference type="Proteomes" id="UP001310022">
    <property type="component" value="Unassembled WGS sequence"/>
</dbReference>
<dbReference type="InterPro" id="IPR033932">
    <property type="entry name" value="YtcJ-like"/>
</dbReference>
<keyword evidence="3" id="KW-1185">Reference proteome</keyword>
<reference evidence="2 3" key="1">
    <citation type="submission" date="2021-12" db="EMBL/GenBank/DDBJ databases">
        <title>Genome sequencing of bacteria with rrn-lacking chromosome and rrn-plasmid.</title>
        <authorList>
            <person name="Anda M."/>
            <person name="Iwasaki W."/>
        </authorList>
    </citation>
    <scope>NUCLEOTIDE SEQUENCE [LARGE SCALE GENOMIC DNA]</scope>
    <source>
        <strain evidence="2 3">NBRC 15940</strain>
    </source>
</reference>
<evidence type="ECO:0000259" key="1">
    <source>
        <dbReference type="Pfam" id="PF07969"/>
    </source>
</evidence>
<comment type="caution">
    <text evidence="2">The sequence shown here is derived from an EMBL/GenBank/DDBJ whole genome shotgun (WGS) entry which is preliminary data.</text>
</comment>
<dbReference type="SUPFAM" id="SSF51556">
    <property type="entry name" value="Metallo-dependent hydrolases"/>
    <property type="match status" value="1"/>
</dbReference>
<dbReference type="EMBL" id="BQKE01000003">
    <property type="protein sequence ID" value="GJM63722.1"/>
    <property type="molecule type" value="Genomic_DNA"/>
</dbReference>
<protein>
    <submittedName>
        <fullName evidence="2">Amidohydrolase</fullName>
    </submittedName>
</protein>
<name>A0AAN4W3P9_9BACT</name>
<accession>A0AAN4W3P9</accession>
<dbReference type="SUPFAM" id="SSF51338">
    <property type="entry name" value="Composite domain of metallo-dependent hydrolases"/>
    <property type="match status" value="1"/>
</dbReference>
<organism evidence="2 3">
    <name type="scientific">Persicobacter diffluens</name>
    <dbReference type="NCBI Taxonomy" id="981"/>
    <lineage>
        <taxon>Bacteria</taxon>
        <taxon>Pseudomonadati</taxon>
        <taxon>Bacteroidota</taxon>
        <taxon>Cytophagia</taxon>
        <taxon>Cytophagales</taxon>
        <taxon>Persicobacteraceae</taxon>
        <taxon>Persicobacter</taxon>
    </lineage>
</organism>
<dbReference type="Gene3D" id="3.20.20.140">
    <property type="entry name" value="Metal-dependent hydrolases"/>
    <property type="match status" value="1"/>
</dbReference>
<dbReference type="Pfam" id="PF07969">
    <property type="entry name" value="Amidohydro_3"/>
    <property type="match status" value="1"/>
</dbReference>
<dbReference type="PANTHER" id="PTHR22642:SF2">
    <property type="entry name" value="PROTEIN LONG AFTER FAR-RED 3"/>
    <property type="match status" value="1"/>
</dbReference>
<proteinExistence type="predicted"/>
<dbReference type="Gene3D" id="3.10.310.70">
    <property type="match status" value="1"/>
</dbReference>
<dbReference type="GO" id="GO:0016810">
    <property type="term" value="F:hydrolase activity, acting on carbon-nitrogen (but not peptide) bonds"/>
    <property type="evidence" value="ECO:0007669"/>
    <property type="project" value="InterPro"/>
</dbReference>
<dbReference type="InterPro" id="IPR013108">
    <property type="entry name" value="Amidohydro_3"/>
</dbReference>
<dbReference type="Gene3D" id="2.30.40.10">
    <property type="entry name" value="Urease, subunit C, domain 1"/>
    <property type="match status" value="1"/>
</dbReference>
<dbReference type="PANTHER" id="PTHR22642">
    <property type="entry name" value="IMIDAZOLONEPROPIONASE"/>
    <property type="match status" value="1"/>
</dbReference>
<dbReference type="InterPro" id="IPR011059">
    <property type="entry name" value="Metal-dep_hydrolase_composite"/>
</dbReference>
<dbReference type="AlphaFoldDB" id="A0AAN4W3P9"/>
<evidence type="ECO:0000313" key="3">
    <source>
        <dbReference type="Proteomes" id="UP001310022"/>
    </source>
</evidence>
<gene>
    <name evidence="2" type="ORF">PEDI_42740</name>
</gene>
<dbReference type="CDD" id="cd01300">
    <property type="entry name" value="YtcJ_like"/>
    <property type="match status" value="1"/>
</dbReference>
<sequence>MWACTSEPKGDRIFYNGAIYTANPQHPKVEAVVTQKGKILFAGEEQQARKFVGASTQAFNLEGKTMTPGLIDAHAHLMGIGTQQVQLNLLRDQSWESIIEKVRLQAEQLPEGSWIQGRGWHQDKWDSLPVLIHGFPIHDELTKAAPNHPVWLKHASGHAGIANQKAMEMAGIYANIKEQKGQLQVNGGEVMLNRRGEPTGLMNENACNLIESKIPTNDASANDRTLQRAIQHCLENGITGLHDAGAGEKTLETYFRALKNQKLPLRLYVMLDGSDAALLEEWAKRGIYEDSSHHLKIRSIKLYTDGALGSSGAWLLAPYEDQKCCHHGHAVTPADTLGQRINWALNHGFQVCAHAIGDQANRAMLDHFQKAFQLRDLKPQNYRFRIEHAQHIHPKDLNRFAEMGVIPSIQTIHFASDRPWAIDKLGKERIEKGSYAWQTLWKSGAIIINGTDAPVEPLNPIENFYAAVSRKTLKGTPEGGYEAWEKLSRQQALEASTANAAFAAFQETISGEIAKGKLADFTIYNQNLMEVPEQEILNTKIMYTIIGDSIYYQNTVTQ</sequence>
<feature type="domain" description="Amidohydrolase 3" evidence="1">
    <location>
        <begin position="58"/>
        <end position="550"/>
    </location>
</feature>